<evidence type="ECO:0000313" key="2">
    <source>
        <dbReference type="EMBL" id="CAK0808000.1"/>
    </source>
</evidence>
<organism evidence="2 3">
    <name type="scientific">Prorocentrum cordatum</name>
    <dbReference type="NCBI Taxonomy" id="2364126"/>
    <lineage>
        <taxon>Eukaryota</taxon>
        <taxon>Sar</taxon>
        <taxon>Alveolata</taxon>
        <taxon>Dinophyceae</taxon>
        <taxon>Prorocentrales</taxon>
        <taxon>Prorocentraceae</taxon>
        <taxon>Prorocentrum</taxon>
    </lineage>
</organism>
<feature type="region of interest" description="Disordered" evidence="1">
    <location>
        <begin position="483"/>
        <end position="518"/>
    </location>
</feature>
<feature type="compositionally biased region" description="Low complexity" evidence="1">
    <location>
        <begin position="199"/>
        <end position="211"/>
    </location>
</feature>
<feature type="non-terminal residue" evidence="2">
    <location>
        <position position="1"/>
    </location>
</feature>
<proteinExistence type="predicted"/>
<evidence type="ECO:0000313" key="3">
    <source>
        <dbReference type="Proteomes" id="UP001189429"/>
    </source>
</evidence>
<name>A0ABN9QV24_9DINO</name>
<feature type="compositionally biased region" description="Basic and acidic residues" evidence="1">
    <location>
        <begin position="28"/>
        <end position="38"/>
    </location>
</feature>
<feature type="compositionally biased region" description="Polar residues" evidence="1">
    <location>
        <begin position="264"/>
        <end position="277"/>
    </location>
</feature>
<protein>
    <submittedName>
        <fullName evidence="2">Uncharacterized protein</fullName>
    </submittedName>
</protein>
<sequence length="518" mass="50836">GAEERPPGPAAAQPAPSAPAAPSAPGRAHPDGGARETDSLVSISSFSFGREDTRVLLRDEARCDGHRASAAAAGASSGAGAAAACGAEARAAALGPPRRGDVVRQLDFAAAEGPARATEPARAGAAVGALGGAGALPARAALGEITNTAGGVSLGKQSKDRHRVVAPDGAQAPLQDRQCPSSAAGALLDSTGHAALEAAPAAGGPAATASAGPPPPPAELSPAASRASPWRAEEEEAVEPGDGPPEQSPCSGTLVSIGPVASPTVLQEGSVIGTSPPSCEPPSPAQAGLGAAPHGRSPGSGARSPPGAGAEGHACTATGGGVVLQLRLCSCGRGLRLDPPQVQAAAGEAAPGPCGSPSCHPARAHEASAGSRGGAAGPLPQAASGGRGHALRREPLAQLGLRRSRSAPLGRAAAQTPRRYSFVEVPARLQERTAAREPAQAAQGAGARCTPEPSIDELQSMARGMQLRCLDRCRLLHPRGLGPGGGHALRGAREGRQPSALLAAGLHHRRGGCAGGRQ</sequence>
<feature type="compositionally biased region" description="Low complexity" evidence="1">
    <location>
        <begin position="220"/>
        <end position="230"/>
    </location>
</feature>
<gene>
    <name evidence="2" type="ORF">PCOR1329_LOCUS13717</name>
</gene>
<feature type="compositionally biased region" description="Low complexity" evidence="1">
    <location>
        <begin position="342"/>
        <end position="357"/>
    </location>
</feature>
<keyword evidence="3" id="KW-1185">Reference proteome</keyword>
<feature type="compositionally biased region" description="Low complexity" evidence="1">
    <location>
        <begin position="295"/>
        <end position="308"/>
    </location>
</feature>
<feature type="region of interest" description="Disordered" evidence="1">
    <location>
        <begin position="342"/>
        <end position="390"/>
    </location>
</feature>
<feature type="region of interest" description="Disordered" evidence="1">
    <location>
        <begin position="1"/>
        <end position="44"/>
    </location>
</feature>
<feature type="region of interest" description="Disordered" evidence="1">
    <location>
        <begin position="397"/>
        <end position="416"/>
    </location>
</feature>
<feature type="region of interest" description="Disordered" evidence="1">
    <location>
        <begin position="199"/>
        <end position="313"/>
    </location>
</feature>
<comment type="caution">
    <text evidence="2">The sequence shown here is derived from an EMBL/GenBank/DDBJ whole genome shotgun (WGS) entry which is preliminary data.</text>
</comment>
<reference evidence="2" key="1">
    <citation type="submission" date="2023-10" db="EMBL/GenBank/DDBJ databases">
        <authorList>
            <person name="Chen Y."/>
            <person name="Shah S."/>
            <person name="Dougan E. K."/>
            <person name="Thang M."/>
            <person name="Chan C."/>
        </authorList>
    </citation>
    <scope>NUCLEOTIDE SEQUENCE [LARGE SCALE GENOMIC DNA]</scope>
</reference>
<dbReference type="Proteomes" id="UP001189429">
    <property type="component" value="Unassembled WGS sequence"/>
</dbReference>
<dbReference type="EMBL" id="CAUYUJ010004069">
    <property type="protein sequence ID" value="CAK0808000.1"/>
    <property type="molecule type" value="Genomic_DNA"/>
</dbReference>
<accession>A0ABN9QV24</accession>
<feature type="compositionally biased region" description="Low complexity" evidence="1">
    <location>
        <begin position="10"/>
        <end position="27"/>
    </location>
</feature>
<evidence type="ECO:0000256" key="1">
    <source>
        <dbReference type="SAM" id="MobiDB-lite"/>
    </source>
</evidence>
<feature type="region of interest" description="Disordered" evidence="1">
    <location>
        <begin position="432"/>
        <end position="452"/>
    </location>
</feature>
<feature type="compositionally biased region" description="Low complexity" evidence="1">
    <location>
        <begin position="436"/>
        <end position="448"/>
    </location>
</feature>